<proteinExistence type="predicted"/>
<sequence length="34" mass="4061">LHCSFFNTTKETIIYIFLPQFSLYSMVSLSYPRI</sequence>
<name>A0A0R3RBD3_9BILA</name>
<protein>
    <submittedName>
        <fullName evidence="2">Ovule protein</fullName>
    </submittedName>
</protein>
<evidence type="ECO:0000256" key="1">
    <source>
        <dbReference type="SAM" id="Phobius"/>
    </source>
</evidence>
<keyword evidence="1" id="KW-0812">Transmembrane</keyword>
<keyword evidence="1" id="KW-0472">Membrane</keyword>
<evidence type="ECO:0000313" key="2">
    <source>
        <dbReference type="WBParaSite" id="BTMF_0001735201-mRNA-1"/>
    </source>
</evidence>
<accession>A0A0R3RBD3</accession>
<dbReference type="AlphaFoldDB" id="A0A0R3RBD3"/>
<dbReference type="WBParaSite" id="BTMF_0001735201-mRNA-1">
    <property type="protein sequence ID" value="BTMF_0001735201-mRNA-1"/>
    <property type="gene ID" value="BTMF_0001735201"/>
</dbReference>
<feature type="transmembrane region" description="Helical" evidence="1">
    <location>
        <begin position="12"/>
        <end position="31"/>
    </location>
</feature>
<keyword evidence="1" id="KW-1133">Transmembrane helix</keyword>
<reference evidence="2" key="1">
    <citation type="submission" date="2017-02" db="UniProtKB">
        <authorList>
            <consortium name="WormBaseParasite"/>
        </authorList>
    </citation>
    <scope>IDENTIFICATION</scope>
</reference>
<organism evidence="2">
    <name type="scientific">Brugia timori</name>
    <dbReference type="NCBI Taxonomy" id="42155"/>
    <lineage>
        <taxon>Eukaryota</taxon>
        <taxon>Metazoa</taxon>
        <taxon>Ecdysozoa</taxon>
        <taxon>Nematoda</taxon>
        <taxon>Chromadorea</taxon>
        <taxon>Rhabditida</taxon>
        <taxon>Spirurina</taxon>
        <taxon>Spiruromorpha</taxon>
        <taxon>Filarioidea</taxon>
        <taxon>Onchocercidae</taxon>
        <taxon>Brugia</taxon>
    </lineage>
</organism>